<sequence length="163" mass="17775">MSDTPLSDVMAEHIHSQDQAAYERFVALFRTSTIGVVVTGTPVPDDQGRLMSDGTLGVGRTDYGDGQARILTFADPEAFLRNYGPRFNAGVSGEVLLRMAAGDPKCRGILVNSAIEENSIIIDSETAAALIQSPPSPKKSLWDRVRRPKRIPELRPRTKPEAL</sequence>
<evidence type="ECO:0000313" key="3">
    <source>
        <dbReference type="Proteomes" id="UP000590749"/>
    </source>
</evidence>
<protein>
    <recommendedName>
        <fullName evidence="4">SseB protein N-terminal domain-containing protein</fullName>
    </recommendedName>
</protein>
<feature type="compositionally biased region" description="Basic and acidic residues" evidence="1">
    <location>
        <begin position="140"/>
        <end position="163"/>
    </location>
</feature>
<dbReference type="RefSeq" id="WP_183221085.1">
    <property type="nucleotide sequence ID" value="NZ_BMPW01000005.1"/>
</dbReference>
<evidence type="ECO:0008006" key="4">
    <source>
        <dbReference type="Google" id="ProtNLM"/>
    </source>
</evidence>
<name>A0A7W5FF40_9ACTN</name>
<organism evidence="2 3">
    <name type="scientific">Actinoplanes campanulatus</name>
    <dbReference type="NCBI Taxonomy" id="113559"/>
    <lineage>
        <taxon>Bacteria</taxon>
        <taxon>Bacillati</taxon>
        <taxon>Actinomycetota</taxon>
        <taxon>Actinomycetes</taxon>
        <taxon>Micromonosporales</taxon>
        <taxon>Micromonosporaceae</taxon>
        <taxon>Actinoplanes</taxon>
    </lineage>
</organism>
<comment type="caution">
    <text evidence="2">The sequence shown here is derived from an EMBL/GenBank/DDBJ whole genome shotgun (WGS) entry which is preliminary data.</text>
</comment>
<feature type="region of interest" description="Disordered" evidence="1">
    <location>
        <begin position="133"/>
        <end position="163"/>
    </location>
</feature>
<dbReference type="Proteomes" id="UP000590749">
    <property type="component" value="Unassembled WGS sequence"/>
</dbReference>
<evidence type="ECO:0000313" key="2">
    <source>
        <dbReference type="EMBL" id="MBB3095952.1"/>
    </source>
</evidence>
<gene>
    <name evidence="2" type="ORF">FHR83_003622</name>
</gene>
<proteinExistence type="predicted"/>
<keyword evidence="3" id="KW-1185">Reference proteome</keyword>
<evidence type="ECO:0000256" key="1">
    <source>
        <dbReference type="SAM" id="MobiDB-lite"/>
    </source>
</evidence>
<dbReference type="EMBL" id="JACHXF010000007">
    <property type="protein sequence ID" value="MBB3095952.1"/>
    <property type="molecule type" value="Genomic_DNA"/>
</dbReference>
<reference evidence="2 3" key="1">
    <citation type="submission" date="2020-08" db="EMBL/GenBank/DDBJ databases">
        <title>Genomic Encyclopedia of Type Strains, Phase III (KMG-III): the genomes of soil and plant-associated and newly described type strains.</title>
        <authorList>
            <person name="Whitman W."/>
        </authorList>
    </citation>
    <scope>NUCLEOTIDE SEQUENCE [LARGE SCALE GENOMIC DNA]</scope>
    <source>
        <strain evidence="2 3">CECT 3287</strain>
    </source>
</reference>
<accession>A0A7W5FF40</accession>
<dbReference type="AlphaFoldDB" id="A0A7W5FF40"/>